<dbReference type="InterPro" id="IPR029438">
    <property type="entry name" value="HPS3_C"/>
</dbReference>
<evidence type="ECO:0000259" key="3">
    <source>
        <dbReference type="Pfam" id="PF14763"/>
    </source>
</evidence>
<evidence type="ECO:0000256" key="1">
    <source>
        <dbReference type="SAM" id="MobiDB-lite"/>
    </source>
</evidence>
<evidence type="ECO:0000313" key="4">
    <source>
        <dbReference type="EMBL" id="WAR05374.1"/>
    </source>
</evidence>
<name>A0ABY7EAD5_MYAAR</name>
<keyword evidence="5" id="KW-1185">Reference proteome</keyword>
<dbReference type="Pfam" id="PF14761">
    <property type="entry name" value="HPS3_N"/>
    <property type="match status" value="1"/>
</dbReference>
<evidence type="ECO:0000259" key="2">
    <source>
        <dbReference type="Pfam" id="PF14761"/>
    </source>
</evidence>
<gene>
    <name evidence="4" type="ORF">MAR_020743</name>
</gene>
<protein>
    <submittedName>
        <fullName evidence="4">Uncharacterized protein</fullName>
    </submittedName>
</protein>
<organism evidence="4 5">
    <name type="scientific">Mya arenaria</name>
    <name type="common">Soft-shell clam</name>
    <dbReference type="NCBI Taxonomy" id="6604"/>
    <lineage>
        <taxon>Eukaryota</taxon>
        <taxon>Metazoa</taxon>
        <taxon>Spiralia</taxon>
        <taxon>Lophotrochozoa</taxon>
        <taxon>Mollusca</taxon>
        <taxon>Bivalvia</taxon>
        <taxon>Autobranchia</taxon>
        <taxon>Heteroconchia</taxon>
        <taxon>Euheterodonta</taxon>
        <taxon>Imparidentia</taxon>
        <taxon>Neoheterodontei</taxon>
        <taxon>Myida</taxon>
        <taxon>Myoidea</taxon>
        <taxon>Myidae</taxon>
        <taxon>Mya</taxon>
    </lineage>
</organism>
<dbReference type="PANTHER" id="PTHR28633:SF1">
    <property type="entry name" value="BLOC-2 COMPLEX MEMBER HPS3"/>
    <property type="match status" value="1"/>
</dbReference>
<dbReference type="InterPro" id="IPR029437">
    <property type="entry name" value="HPS3_N"/>
</dbReference>
<sequence>MYTTKPNCFDIGKNFLFIGTHDCTVKVFKNTQPPKKWQKYCFFQTGALVTQVEYNKAGDYVATVEKKVSRQSEVVSVKVYLNWHIAHQSDSYRTRVRVAGLGYKSSNVQTGKRLEVVDVPIEGKVSAMSTCAETGNLVFACNHIAKLFHLVEKTIPNSEETFLDMIVFLEISFGYDLTKICLCEEFLVCSSSQFVQVFEVQIRDRVDDMQGRSVDSQGPSPRRMKASSVLSSLNIAQNISSPETVRERTVPVIREQPKFSAVGERGSSTPSPGPSFPSKNTTSLIEDDTDFVQWSFSSNPLARKSTGLAGAQLHGYHDNKTIKLKGLENLGKPARFEPPVPDIKDLRETIPGMSDAPGWQSCLPYCIMSELNVQEMVSNIRQRKKEYKLVEGDTLLETCFEAMPDRLSDVLLFSRIRTYSAETAINFLKKTSKYIRPSDSRSSTKYRLALASLNLQLCEPDMALGLLSAIDKRELVDLCVENHHILHVAMTEFSPLAQGRSNVPEAHKNSHLMAYLEALVCDEKRKFCFEDAVPKGGHFGRRHGWLDQLPPFSGTQSITTTCQYVVPSSESRRAGKQSQQWLQCQKTDNVTCSCFMCNEDLLKIQSLLCYPEVSSTVCDRVLPLLEANKHHTFSPSLNILCQVHTDIDAAVRLVIESHMTVAAEFGASVLKSDVDKWEKLLNKMLEKVFKAEEANQSTEEFMPCVKDVLAEMSKHLKPEEFLKVLPGNGNFFFFMPYIQQCLAIHKEASGSNSIKS</sequence>
<reference evidence="4" key="1">
    <citation type="submission" date="2022-11" db="EMBL/GenBank/DDBJ databases">
        <title>Centuries of genome instability and evolution in soft-shell clam transmissible cancer (bioRxiv).</title>
        <authorList>
            <person name="Hart S.F.M."/>
            <person name="Yonemitsu M.A."/>
            <person name="Giersch R.M."/>
            <person name="Beal B.F."/>
            <person name="Arriagada G."/>
            <person name="Davis B.W."/>
            <person name="Ostrander E.A."/>
            <person name="Goff S.P."/>
            <person name="Metzger M.J."/>
        </authorList>
    </citation>
    <scope>NUCLEOTIDE SEQUENCE</scope>
    <source>
        <strain evidence="4">MELC-2E11</strain>
        <tissue evidence="4">Siphon/mantle</tissue>
    </source>
</reference>
<feature type="region of interest" description="Disordered" evidence="1">
    <location>
        <begin position="258"/>
        <end position="280"/>
    </location>
</feature>
<dbReference type="EMBL" id="CP111016">
    <property type="protein sequence ID" value="WAR05374.1"/>
    <property type="molecule type" value="Genomic_DNA"/>
</dbReference>
<dbReference type="Pfam" id="PF14763">
    <property type="entry name" value="HPS3_C"/>
    <property type="match status" value="1"/>
</dbReference>
<accession>A0ABY7EAD5</accession>
<evidence type="ECO:0000313" key="5">
    <source>
        <dbReference type="Proteomes" id="UP001164746"/>
    </source>
</evidence>
<proteinExistence type="predicted"/>
<feature type="domain" description="BLOC-2 complex member HPS3 C-terminal" evidence="3">
    <location>
        <begin position="581"/>
        <end position="741"/>
    </location>
</feature>
<dbReference type="PANTHER" id="PTHR28633">
    <property type="entry name" value="HERMANSKY-PUDLAK SYNDROME 3 PROTEIN"/>
    <property type="match status" value="1"/>
</dbReference>
<dbReference type="InterPro" id="IPR017216">
    <property type="entry name" value="HPS3"/>
</dbReference>
<feature type="domain" description="BLOC-2 complex member HPS3 N-terminal" evidence="2">
    <location>
        <begin position="4"/>
        <end position="202"/>
    </location>
</feature>
<dbReference type="Proteomes" id="UP001164746">
    <property type="component" value="Chromosome 5"/>
</dbReference>